<evidence type="ECO:0008006" key="3">
    <source>
        <dbReference type="Google" id="ProtNLM"/>
    </source>
</evidence>
<dbReference type="AlphaFoldDB" id="C6LBP6"/>
<reference evidence="1" key="1">
    <citation type="submission" date="2009-07" db="EMBL/GenBank/DDBJ databases">
        <authorList>
            <person name="Weinstock G."/>
            <person name="Sodergren E."/>
            <person name="Clifton S."/>
            <person name="Fulton L."/>
            <person name="Fulton B."/>
            <person name="Courtney L."/>
            <person name="Fronick C."/>
            <person name="Harrison M."/>
            <person name="Strong C."/>
            <person name="Farmer C."/>
            <person name="Delahaunty K."/>
            <person name="Markovic C."/>
            <person name="Hall O."/>
            <person name="Minx P."/>
            <person name="Tomlinson C."/>
            <person name="Mitreva M."/>
            <person name="Nelson J."/>
            <person name="Hou S."/>
            <person name="Wollam A."/>
            <person name="Pepin K.H."/>
            <person name="Johnson M."/>
            <person name="Bhonagiri V."/>
            <person name="Nash W.E."/>
            <person name="Warren W."/>
            <person name="Chinwalla A."/>
            <person name="Mardis E.R."/>
            <person name="Wilson R.K."/>
        </authorList>
    </citation>
    <scope>NUCLEOTIDE SEQUENCE [LARGE SCALE GENOMIC DNA]</scope>
    <source>
        <strain evidence="1">DSM 14469</strain>
    </source>
</reference>
<protein>
    <recommendedName>
        <fullName evidence="3">NADP-dependent oxidoreductase domain-containing protein</fullName>
    </recommendedName>
</protein>
<proteinExistence type="predicted"/>
<accession>C6LBP6</accession>
<name>C6LBP6_9FIRM</name>
<evidence type="ECO:0000313" key="2">
    <source>
        <dbReference type="Proteomes" id="UP000005561"/>
    </source>
</evidence>
<dbReference type="EMBL" id="ACCL02000004">
    <property type="protein sequence ID" value="EET61849.1"/>
    <property type="molecule type" value="Genomic_DNA"/>
</dbReference>
<dbReference type="InterPro" id="IPR036812">
    <property type="entry name" value="NAD(P)_OxRdtase_dom_sf"/>
</dbReference>
<comment type="caution">
    <text evidence="1">The sequence shown here is derived from an EMBL/GenBank/DDBJ whole genome shotgun (WGS) entry which is preliminary data.</text>
</comment>
<dbReference type="eggNOG" id="COG0656">
    <property type="taxonomic scope" value="Bacteria"/>
</dbReference>
<sequence>MQLGLLPLPKTANPEHMQNNAEVDFVISDADMEILKTMEQIEDYGEYSGFPVFGGKL</sequence>
<keyword evidence="2" id="KW-1185">Reference proteome</keyword>
<organism evidence="1 2">
    <name type="scientific">Marvinbryantia formatexigens DSM 14469</name>
    <dbReference type="NCBI Taxonomy" id="478749"/>
    <lineage>
        <taxon>Bacteria</taxon>
        <taxon>Bacillati</taxon>
        <taxon>Bacillota</taxon>
        <taxon>Clostridia</taxon>
        <taxon>Lachnospirales</taxon>
        <taxon>Lachnospiraceae</taxon>
        <taxon>Marvinbryantia</taxon>
    </lineage>
</organism>
<evidence type="ECO:0000313" key="1">
    <source>
        <dbReference type="EMBL" id="EET61849.1"/>
    </source>
</evidence>
<gene>
    <name evidence="1" type="ORF">BRYFOR_06041</name>
</gene>
<dbReference type="Proteomes" id="UP000005561">
    <property type="component" value="Unassembled WGS sequence"/>
</dbReference>
<dbReference type="SUPFAM" id="SSF51430">
    <property type="entry name" value="NAD(P)-linked oxidoreductase"/>
    <property type="match status" value="1"/>
</dbReference>
<dbReference type="STRING" id="168384.SAMN05660368_00598"/>